<organism evidence="8 9">
    <name type="scientific">Amycolatopsis keratiniphila subsp. keratiniphila</name>
    <dbReference type="NCBI Taxonomy" id="227715"/>
    <lineage>
        <taxon>Bacteria</taxon>
        <taxon>Bacillati</taxon>
        <taxon>Actinomycetota</taxon>
        <taxon>Actinomycetes</taxon>
        <taxon>Pseudonocardiales</taxon>
        <taxon>Pseudonocardiaceae</taxon>
        <taxon>Amycolatopsis</taxon>
        <taxon>Amycolatopsis japonica group</taxon>
    </lineage>
</organism>
<evidence type="ECO:0000256" key="4">
    <source>
        <dbReference type="ARBA" id="ARBA00022825"/>
    </source>
</evidence>
<dbReference type="Pfam" id="PF00082">
    <property type="entry name" value="Peptidase_S8"/>
    <property type="match status" value="1"/>
</dbReference>
<feature type="transmembrane region" description="Helical" evidence="6">
    <location>
        <begin position="301"/>
        <end position="320"/>
    </location>
</feature>
<keyword evidence="6" id="KW-1133">Transmembrane helix</keyword>
<proteinExistence type="inferred from homology"/>
<feature type="domain" description="Peptidase S8/S53" evidence="7">
    <location>
        <begin position="51"/>
        <end position="280"/>
    </location>
</feature>
<dbReference type="GO" id="GO:0006508">
    <property type="term" value="P:proteolysis"/>
    <property type="evidence" value="ECO:0007669"/>
    <property type="project" value="UniProtKB-KW"/>
</dbReference>
<comment type="caution">
    <text evidence="8">The sequence shown here is derived from an EMBL/GenBank/DDBJ whole genome shotgun (WGS) entry which is preliminary data.</text>
</comment>
<dbReference type="AlphaFoldDB" id="A0A1W2LJG1"/>
<feature type="active site" description="Charge relay system" evidence="5">
    <location>
        <position position="232"/>
    </location>
</feature>
<evidence type="ECO:0000256" key="5">
    <source>
        <dbReference type="PROSITE-ProRule" id="PRU01240"/>
    </source>
</evidence>
<evidence type="ECO:0000313" key="8">
    <source>
        <dbReference type="EMBL" id="ONF62970.1"/>
    </source>
</evidence>
<dbReference type="InterPro" id="IPR036852">
    <property type="entry name" value="Peptidase_S8/S53_dom_sf"/>
</dbReference>
<dbReference type="PANTHER" id="PTHR43806:SF11">
    <property type="entry name" value="CEREVISIN-RELATED"/>
    <property type="match status" value="1"/>
</dbReference>
<feature type="active site" description="Charge relay system" evidence="5">
    <location>
        <position position="60"/>
    </location>
</feature>
<dbReference type="Proteomes" id="UP000076660">
    <property type="component" value="Unassembled WGS sequence"/>
</dbReference>
<evidence type="ECO:0000313" key="9">
    <source>
        <dbReference type="Proteomes" id="UP000076660"/>
    </source>
</evidence>
<reference evidence="8 9" key="1">
    <citation type="submission" date="2016-12" db="EMBL/GenBank/DDBJ databases">
        <title>Amycolatopsis keratiniphila subsp. keratiniphila genome sequencing and assembly.</title>
        <authorList>
            <person name="Mayilraj S."/>
            <person name="Kaur N."/>
        </authorList>
    </citation>
    <scope>NUCLEOTIDE SEQUENCE [LARGE SCALE GENOMIC DNA]</scope>
    <source>
        <strain evidence="8 9">DSM 44409</strain>
    </source>
</reference>
<evidence type="ECO:0000256" key="1">
    <source>
        <dbReference type="ARBA" id="ARBA00011073"/>
    </source>
</evidence>
<dbReference type="PANTHER" id="PTHR43806">
    <property type="entry name" value="PEPTIDASE S8"/>
    <property type="match status" value="1"/>
</dbReference>
<dbReference type="InterPro" id="IPR000209">
    <property type="entry name" value="Peptidase_S8/S53_dom"/>
</dbReference>
<dbReference type="PROSITE" id="PS51892">
    <property type="entry name" value="SUBTILASE"/>
    <property type="match status" value="1"/>
</dbReference>
<accession>A0A1W2LJG1</accession>
<evidence type="ECO:0000256" key="2">
    <source>
        <dbReference type="ARBA" id="ARBA00022670"/>
    </source>
</evidence>
<dbReference type="PRINTS" id="PR00723">
    <property type="entry name" value="SUBTILISIN"/>
</dbReference>
<keyword evidence="6" id="KW-0472">Membrane</keyword>
<dbReference type="InterPro" id="IPR015500">
    <property type="entry name" value="Peptidase_S8_subtilisin-rel"/>
</dbReference>
<name>A0A1W2LJG1_9PSEU</name>
<dbReference type="InterPro" id="IPR050131">
    <property type="entry name" value="Peptidase_S8_subtilisin-like"/>
</dbReference>
<dbReference type="Gene3D" id="3.40.50.200">
    <property type="entry name" value="Peptidase S8/S53 domain"/>
    <property type="match status" value="1"/>
</dbReference>
<keyword evidence="4 5" id="KW-0720">Serine protease</keyword>
<keyword evidence="3 5" id="KW-0378">Hydrolase</keyword>
<sequence>MATEYGGAAFVIPALAVSVIVLLGSPAGAPAGEPQWVDQLGLAQAWSHSRGEGVRVGLVDTGVDLSEPALTGRVLAQADFPDLGGGAASGEGHGTIMASLVAEVAPQAKILSARMTGGPEDANSAIRWAVDDGATVINLSLGGPVDSPAFDTGLRYAMEHDAVVVAAAGNADVDSEVTSPADRPGVVAVSAVDKNGHFARNVSVSGHEVSFAAPGVGITTASKRAAPTSGTSHAAALMTGVVALVRARFPQLTAEQVVERLARTAKDMGAPGRDPEYGYGTVDPVAALLSPAATETESSALTWWLGPLGLLVIVGVWLLIRGRTRVFSSHR</sequence>
<evidence type="ECO:0000259" key="7">
    <source>
        <dbReference type="Pfam" id="PF00082"/>
    </source>
</evidence>
<gene>
    <name evidence="8" type="ORF">AVR91_0236625</name>
</gene>
<dbReference type="EMBL" id="LQMT02000039">
    <property type="protein sequence ID" value="ONF62970.1"/>
    <property type="molecule type" value="Genomic_DNA"/>
</dbReference>
<feature type="active site" description="Charge relay system" evidence="5">
    <location>
        <position position="93"/>
    </location>
</feature>
<dbReference type="SUPFAM" id="SSF52743">
    <property type="entry name" value="Subtilisin-like"/>
    <property type="match status" value="1"/>
</dbReference>
<keyword evidence="6" id="KW-0812">Transmembrane</keyword>
<evidence type="ECO:0000256" key="3">
    <source>
        <dbReference type="ARBA" id="ARBA00022801"/>
    </source>
</evidence>
<keyword evidence="2 5" id="KW-0645">Protease</keyword>
<evidence type="ECO:0000256" key="6">
    <source>
        <dbReference type="SAM" id="Phobius"/>
    </source>
</evidence>
<dbReference type="GO" id="GO:0004252">
    <property type="term" value="F:serine-type endopeptidase activity"/>
    <property type="evidence" value="ECO:0007669"/>
    <property type="project" value="UniProtKB-UniRule"/>
</dbReference>
<protein>
    <recommendedName>
        <fullName evidence="7">Peptidase S8/S53 domain-containing protein</fullName>
    </recommendedName>
</protein>
<dbReference type="RefSeq" id="WP_063274110.1">
    <property type="nucleotide sequence ID" value="NZ_LQMT02000039.1"/>
</dbReference>
<dbReference type="OrthoDB" id="5240330at2"/>
<comment type="similarity">
    <text evidence="1 5">Belongs to the peptidase S8 family.</text>
</comment>